<comment type="subcellular location">
    <subcellularLocation>
        <location evidence="1">Cell membrane</location>
        <topology evidence="1">Multi-pass membrane protein</topology>
    </subcellularLocation>
</comment>
<dbReference type="RefSeq" id="WP_077538720.1">
    <property type="nucleotide sequence ID" value="NZ_CANLYY010000014.1"/>
</dbReference>
<organism evidence="8 9">
    <name type="scientific">Pseudoalteromonas aliena</name>
    <dbReference type="NCBI Taxonomy" id="247523"/>
    <lineage>
        <taxon>Bacteria</taxon>
        <taxon>Pseudomonadati</taxon>
        <taxon>Pseudomonadota</taxon>
        <taxon>Gammaproteobacteria</taxon>
        <taxon>Alteromonadales</taxon>
        <taxon>Pseudoalteromonadaceae</taxon>
        <taxon>Pseudoalteromonas</taxon>
    </lineage>
</organism>
<sequence>MTPEMSVELIASAVYTIIKLILVLIVPGLILGIVVAIIQGATSIQEQTLTFLPRMLLTLLMIVFAGHWMLQVMIDWFDKLKFMLPGVFG</sequence>
<evidence type="ECO:0000256" key="6">
    <source>
        <dbReference type="ARBA" id="ARBA00023136"/>
    </source>
</evidence>
<evidence type="ECO:0000313" key="8">
    <source>
        <dbReference type="EMBL" id="AQQ01904.1"/>
    </source>
</evidence>
<evidence type="ECO:0000256" key="7">
    <source>
        <dbReference type="SAM" id="Phobius"/>
    </source>
</evidence>
<comment type="similarity">
    <text evidence="2">Belongs to the FliQ/MopD/SpaQ family.</text>
</comment>
<dbReference type="STRING" id="247523.B0W48_20250"/>
<evidence type="ECO:0000256" key="1">
    <source>
        <dbReference type="ARBA" id="ARBA00004651"/>
    </source>
</evidence>
<feature type="transmembrane region" description="Helical" evidence="7">
    <location>
        <begin position="51"/>
        <end position="70"/>
    </location>
</feature>
<dbReference type="GO" id="GO:0005886">
    <property type="term" value="C:plasma membrane"/>
    <property type="evidence" value="ECO:0007669"/>
    <property type="project" value="UniProtKB-SubCell"/>
</dbReference>
<accession>A0A1Q2H3G5</accession>
<dbReference type="EMBL" id="CP019628">
    <property type="protein sequence ID" value="AQQ01904.1"/>
    <property type="molecule type" value="Genomic_DNA"/>
</dbReference>
<keyword evidence="8" id="KW-0969">Cilium</keyword>
<dbReference type="AlphaFoldDB" id="A0A1Q2H3G5"/>
<dbReference type="PANTHER" id="PTHR34040">
    <property type="entry name" value="FLAGELLAR BIOSYNTHETIC PROTEIN FLIQ"/>
    <property type="match status" value="1"/>
</dbReference>
<name>A0A1Q2H3G5_9GAMM</name>
<dbReference type="InterPro" id="IPR002191">
    <property type="entry name" value="Bac_export_3"/>
</dbReference>
<dbReference type="PANTHER" id="PTHR34040:SF8">
    <property type="entry name" value="FLAGELLAR BIOSYNTHETIC PROTEIN FLIQ"/>
    <property type="match status" value="1"/>
</dbReference>
<dbReference type="KEGG" id="paln:B0W48_20250"/>
<protein>
    <submittedName>
        <fullName evidence="8">Flagellar export apparatus protein FliQ</fullName>
    </submittedName>
</protein>
<feature type="transmembrane region" description="Helical" evidence="7">
    <location>
        <begin position="12"/>
        <end position="39"/>
    </location>
</feature>
<dbReference type="Pfam" id="PF01313">
    <property type="entry name" value="Bac_export_3"/>
    <property type="match status" value="1"/>
</dbReference>
<dbReference type="GO" id="GO:0009306">
    <property type="term" value="P:protein secretion"/>
    <property type="evidence" value="ECO:0007669"/>
    <property type="project" value="InterPro"/>
</dbReference>
<evidence type="ECO:0000256" key="5">
    <source>
        <dbReference type="ARBA" id="ARBA00022989"/>
    </source>
</evidence>
<keyword evidence="8" id="KW-0282">Flagellum</keyword>
<keyword evidence="4 7" id="KW-0812">Transmembrane</keyword>
<keyword evidence="6 7" id="KW-0472">Membrane</keyword>
<keyword evidence="5 7" id="KW-1133">Transmembrane helix</keyword>
<gene>
    <name evidence="8" type="ORF">B0W48_20250</name>
</gene>
<keyword evidence="3" id="KW-1003">Cell membrane</keyword>
<evidence type="ECO:0000313" key="9">
    <source>
        <dbReference type="Proteomes" id="UP000188243"/>
    </source>
</evidence>
<evidence type="ECO:0000256" key="2">
    <source>
        <dbReference type="ARBA" id="ARBA00006156"/>
    </source>
</evidence>
<reference evidence="8 9" key="1">
    <citation type="submission" date="2017-02" db="EMBL/GenBank/DDBJ databases">
        <title>Complete genome sequence of the cold-active Pseudoalteromonas aliena strain EH1 isolated from Arctic seawater.</title>
        <authorList>
            <person name="Kim E."/>
            <person name="Heo E."/>
            <person name="Kim H."/>
            <person name="Kim D."/>
        </authorList>
    </citation>
    <scope>NUCLEOTIDE SEQUENCE [LARGE SCALE GENOMIC DNA]</scope>
    <source>
        <strain evidence="8 9">EH1</strain>
    </source>
</reference>
<dbReference type="Proteomes" id="UP000188243">
    <property type="component" value="Chromosome"/>
</dbReference>
<proteinExistence type="inferred from homology"/>
<dbReference type="PRINTS" id="PR00952">
    <property type="entry name" value="TYPE3IMQPROT"/>
</dbReference>
<evidence type="ECO:0000256" key="3">
    <source>
        <dbReference type="ARBA" id="ARBA00022475"/>
    </source>
</evidence>
<keyword evidence="8" id="KW-0966">Cell projection</keyword>
<evidence type="ECO:0000256" key="4">
    <source>
        <dbReference type="ARBA" id="ARBA00022692"/>
    </source>
</evidence>